<accession>A0A1M4T195</accession>
<gene>
    <name evidence="1" type="ORF">SAMN05443633_101128</name>
</gene>
<protein>
    <recommendedName>
        <fullName evidence="3">LysM domain-containing protein</fullName>
    </recommendedName>
</protein>
<dbReference type="AlphaFoldDB" id="A0A1M4T195"/>
<name>A0A1M4T195_9FLAO</name>
<evidence type="ECO:0000313" key="1">
    <source>
        <dbReference type="EMBL" id="SHE38248.1"/>
    </source>
</evidence>
<organism evidence="1 2">
    <name type="scientific">Chryseobacterium arachidis</name>
    <dbReference type="NCBI Taxonomy" id="1416778"/>
    <lineage>
        <taxon>Bacteria</taxon>
        <taxon>Pseudomonadati</taxon>
        <taxon>Bacteroidota</taxon>
        <taxon>Flavobacteriia</taxon>
        <taxon>Flavobacteriales</taxon>
        <taxon>Weeksellaceae</taxon>
        <taxon>Chryseobacterium group</taxon>
        <taxon>Chryseobacterium</taxon>
    </lineage>
</organism>
<evidence type="ECO:0008006" key="3">
    <source>
        <dbReference type="Google" id="ProtNLM"/>
    </source>
</evidence>
<reference evidence="2" key="1">
    <citation type="submission" date="2016-11" db="EMBL/GenBank/DDBJ databases">
        <authorList>
            <person name="Varghese N."/>
            <person name="Submissions S."/>
        </authorList>
    </citation>
    <scope>NUCLEOTIDE SEQUENCE [LARGE SCALE GENOMIC DNA]</scope>
    <source>
        <strain evidence="2">DSM 27619</strain>
    </source>
</reference>
<dbReference type="RefSeq" id="WP_072952694.1">
    <property type="nucleotide sequence ID" value="NZ_FQUT01000001.1"/>
</dbReference>
<keyword evidence="2" id="KW-1185">Reference proteome</keyword>
<dbReference type="OrthoDB" id="1267051at2"/>
<dbReference type="EMBL" id="FQUT01000001">
    <property type="protein sequence ID" value="SHE38248.1"/>
    <property type="molecule type" value="Genomic_DNA"/>
</dbReference>
<sequence length="320" mass="37286">MMVHFILFGETLESISEEIHLENPKYLKEFHNRHCAKGDLIDHQLVPGKKLFIPDTDTVKRYNSRNDAPFKHPKLNPEIPFNPENFSRIYSVKNIEREENESSRKSNQLTYTVSVKWIRIEENTHVFHLFKNNFSEENSSKMAYLASESIKALNPIEVTTDGKGEVIKVGLTEHTIKNFHAIKERLFDFFPDQYAKIYLDEFEFAVLNEDVFDARMKEDIFIKNYFPALRNGFINGTSHLRQSIGENNNKVDLQQKVKNSDYKEEITLLQQLNSDDSNKNFNGSYTLYWSSGMVKSIEIQSSISQFGVKYSNLFLVEELA</sequence>
<evidence type="ECO:0000313" key="2">
    <source>
        <dbReference type="Proteomes" id="UP000184518"/>
    </source>
</evidence>
<proteinExistence type="predicted"/>
<dbReference type="Proteomes" id="UP000184518">
    <property type="component" value="Unassembled WGS sequence"/>
</dbReference>
<dbReference type="STRING" id="1416778.SAMN05443633_101128"/>